<dbReference type="SUPFAM" id="SSF46689">
    <property type="entry name" value="Homeodomain-like"/>
    <property type="match status" value="2"/>
</dbReference>
<evidence type="ECO:0000313" key="6">
    <source>
        <dbReference type="Proteomes" id="UP000886611"/>
    </source>
</evidence>
<dbReference type="Gene3D" id="1.10.10.60">
    <property type="entry name" value="Homeodomain-like"/>
    <property type="match status" value="1"/>
</dbReference>
<dbReference type="InterPro" id="IPR029309">
    <property type="entry name" value="CaRF"/>
</dbReference>
<dbReference type="InterPro" id="IPR007889">
    <property type="entry name" value="HTH_Psq"/>
</dbReference>
<keyword evidence="6" id="KW-1185">Reference proteome</keyword>
<feature type="compositionally biased region" description="Pro residues" evidence="3">
    <location>
        <begin position="526"/>
        <end position="539"/>
    </location>
</feature>
<keyword evidence="2" id="KW-0539">Nucleus</keyword>
<evidence type="ECO:0000259" key="4">
    <source>
        <dbReference type="PROSITE" id="PS51253"/>
    </source>
</evidence>
<accession>A0A8X7X1P6</accession>
<feature type="region of interest" description="Disordered" evidence="3">
    <location>
        <begin position="525"/>
        <end position="557"/>
    </location>
</feature>
<reference evidence="5 6" key="1">
    <citation type="journal article" date="2021" name="Cell">
        <title>Tracing the genetic footprints of vertebrate landing in non-teleost ray-finned fishes.</title>
        <authorList>
            <person name="Bi X."/>
            <person name="Wang K."/>
            <person name="Yang L."/>
            <person name="Pan H."/>
            <person name="Jiang H."/>
            <person name="Wei Q."/>
            <person name="Fang M."/>
            <person name="Yu H."/>
            <person name="Zhu C."/>
            <person name="Cai Y."/>
            <person name="He Y."/>
            <person name="Gan X."/>
            <person name="Zeng H."/>
            <person name="Yu D."/>
            <person name="Zhu Y."/>
            <person name="Jiang H."/>
            <person name="Qiu Q."/>
            <person name="Yang H."/>
            <person name="Zhang Y.E."/>
            <person name="Wang W."/>
            <person name="Zhu M."/>
            <person name="He S."/>
            <person name="Zhang G."/>
        </authorList>
    </citation>
    <scope>NUCLEOTIDE SEQUENCE [LARGE SCALE GENOMIC DNA]</scope>
    <source>
        <strain evidence="5">Bchr_013</strain>
    </source>
</reference>
<sequence length="857" mass="94491">MPAKRPVTATGPPGTAKRARKSVTLATKMDIVNAVESGERPINVARRLGLPASTVRTIIGKKDIFKKMAAILAKNEEMKITRKRPDIMERMERRLSAWLQDLYLENTPVSLCLIQVKARSIYDDLKRQMPPEEAAKLPEFKAARGWFHRFQQRHTYKNLPSVLSSEPAQERPNPIALLPITVQITSSPCVSQTSVEQTFPSQQSAEFHIFDQNGQPIKCERMMIVAGQSENGQVLHVIPSPQLGSAQVLVPPGQEQDSRGCPEEKLSHVEDVASNLSLTTLIKNEVLSADSCFLAPPQPLPASAPAWAQRLRSCEKIGDSYRGYCVNDSELESVLALHKQLTQSVWGTRQSPSPAKPATRLMWKSQYVPYDGIPFVNAAGSRAIVMECQFGPRRKGVQSRKGGETDISFNQKYKATCPARYSSPLDFYFSRPECQDAVLYSSDQGALRHSKPTLLLHRIYIKKVRKFPEHRVPTDPKIDKKIVRQEQEKAFFNLKKSLWEAGGVLRYYVQLPTQKAHQYHDLEAPHFPPTSPNHLPPVPVEEELEEKAEGDDESCVPSRLHPRVAEKIRELVSQGMDQVYLVRKQLRKFVEREMFKPDEVPERHNLTYFPTVNDIKNHIHEAQKALQPDGANDPTAPTETPLHFAADAENNPLDTVTLTLAPAATEGGILTSPLGSLEVSETLSQEAVQLLGSFSTLQPKILAHMQQLPPTFPPAEGAPSLLSLNAQPLPGSQVEDILESSSMPTSHPPLLTPSQFLQPSASLTDSMAAPPTMVNLTESGLFSMGQLVTVSAVGEGHLAGGVHQILLEDGQTIPLQIVGDDTPAALDQWGHQAGPLNASVGLGMDWAGILPTATSCQ</sequence>
<feature type="non-terminal residue" evidence="5">
    <location>
        <position position="857"/>
    </location>
</feature>
<evidence type="ECO:0000256" key="1">
    <source>
        <dbReference type="ARBA" id="ARBA00023125"/>
    </source>
</evidence>
<gene>
    <name evidence="5" type="primary">Carf</name>
    <name evidence="5" type="ORF">GTO96_0020041</name>
</gene>
<dbReference type="GO" id="GO:0000981">
    <property type="term" value="F:DNA-binding transcription factor activity, RNA polymerase II-specific"/>
    <property type="evidence" value="ECO:0007669"/>
    <property type="project" value="TreeGrafter"/>
</dbReference>
<feature type="compositionally biased region" description="Acidic residues" evidence="3">
    <location>
        <begin position="540"/>
        <end position="554"/>
    </location>
</feature>
<dbReference type="InterPro" id="IPR009057">
    <property type="entry name" value="Homeodomain-like_sf"/>
</dbReference>
<dbReference type="PANTHER" id="PTHR14694">
    <property type="entry name" value="CALCIUM-RESPONSIVE TRANSCRIPTION FACTOR"/>
    <property type="match status" value="1"/>
</dbReference>
<dbReference type="GO" id="GO:0000978">
    <property type="term" value="F:RNA polymerase II cis-regulatory region sequence-specific DNA binding"/>
    <property type="evidence" value="ECO:0007669"/>
    <property type="project" value="TreeGrafter"/>
</dbReference>
<evidence type="ECO:0000313" key="5">
    <source>
        <dbReference type="EMBL" id="KAG2459594.1"/>
    </source>
</evidence>
<keyword evidence="1" id="KW-0238">DNA-binding</keyword>
<dbReference type="AlphaFoldDB" id="A0A8X7X1P6"/>
<dbReference type="InterPro" id="IPR036388">
    <property type="entry name" value="WH-like_DNA-bd_sf"/>
</dbReference>
<proteinExistence type="predicted"/>
<feature type="domain" description="HTH CENPB-type" evidence="4">
    <location>
        <begin position="79"/>
        <end position="160"/>
    </location>
</feature>
<dbReference type="Pfam" id="PF04218">
    <property type="entry name" value="CENP-B_N"/>
    <property type="match status" value="1"/>
</dbReference>
<dbReference type="EMBL" id="JAATIS010005477">
    <property type="protein sequence ID" value="KAG2459594.1"/>
    <property type="molecule type" value="Genomic_DNA"/>
</dbReference>
<evidence type="ECO:0000256" key="2">
    <source>
        <dbReference type="ARBA" id="ARBA00023242"/>
    </source>
</evidence>
<dbReference type="SMART" id="SM00674">
    <property type="entry name" value="CENPB"/>
    <property type="match status" value="1"/>
</dbReference>
<dbReference type="PROSITE" id="PS51253">
    <property type="entry name" value="HTH_CENPB"/>
    <property type="match status" value="1"/>
</dbReference>
<evidence type="ECO:0000256" key="3">
    <source>
        <dbReference type="SAM" id="MobiDB-lite"/>
    </source>
</evidence>
<dbReference type="Pfam" id="PF15299">
    <property type="entry name" value="ALS2CR8"/>
    <property type="match status" value="2"/>
</dbReference>
<dbReference type="PANTHER" id="PTHR14694:SF1">
    <property type="entry name" value="CALCIUM-RESPONSIVE TRANSCRIPTION FACTOR"/>
    <property type="match status" value="1"/>
</dbReference>
<name>A0A8X7X1P6_POLSE</name>
<dbReference type="Gene3D" id="1.10.10.10">
    <property type="entry name" value="Winged helix-like DNA-binding domain superfamily/Winged helix DNA-binding domain"/>
    <property type="match status" value="1"/>
</dbReference>
<comment type="caution">
    <text evidence="5">The sequence shown here is derived from an EMBL/GenBank/DDBJ whole genome shotgun (WGS) entry which is preliminary data.</text>
</comment>
<protein>
    <submittedName>
        <fullName evidence="5">CARTF factor</fullName>
    </submittedName>
</protein>
<dbReference type="GO" id="GO:0005634">
    <property type="term" value="C:nucleus"/>
    <property type="evidence" value="ECO:0007669"/>
    <property type="project" value="TreeGrafter"/>
</dbReference>
<dbReference type="InterPro" id="IPR006600">
    <property type="entry name" value="HTH_CenpB_DNA-bd_dom"/>
</dbReference>
<organism evidence="5 6">
    <name type="scientific">Polypterus senegalus</name>
    <name type="common">Senegal bichir</name>
    <dbReference type="NCBI Taxonomy" id="55291"/>
    <lineage>
        <taxon>Eukaryota</taxon>
        <taxon>Metazoa</taxon>
        <taxon>Chordata</taxon>
        <taxon>Craniata</taxon>
        <taxon>Vertebrata</taxon>
        <taxon>Euteleostomi</taxon>
        <taxon>Actinopterygii</taxon>
        <taxon>Polypteriformes</taxon>
        <taxon>Polypteridae</taxon>
        <taxon>Polypterus</taxon>
    </lineage>
</organism>
<dbReference type="Pfam" id="PF03221">
    <property type="entry name" value="HTH_Tnp_Tc5"/>
    <property type="match status" value="1"/>
</dbReference>
<dbReference type="Proteomes" id="UP000886611">
    <property type="component" value="Unassembled WGS sequence"/>
</dbReference>
<feature type="non-terminal residue" evidence="5">
    <location>
        <position position="1"/>
    </location>
</feature>